<dbReference type="EMBL" id="CM039176">
    <property type="protein sequence ID" value="KAH9718500.1"/>
    <property type="molecule type" value="Genomic_DNA"/>
</dbReference>
<evidence type="ECO:0000313" key="2">
    <source>
        <dbReference type="Proteomes" id="UP000829398"/>
    </source>
</evidence>
<reference evidence="2" key="1">
    <citation type="journal article" date="2023" name="Hortic. Res.">
        <title>A chromosome-level phased genome enabling allele-level studies in sweet orange: a case study on citrus Huanglongbing tolerance.</title>
        <authorList>
            <person name="Wu B."/>
            <person name="Yu Q."/>
            <person name="Deng Z."/>
            <person name="Duan Y."/>
            <person name="Luo F."/>
            <person name="Gmitter F. Jr."/>
        </authorList>
    </citation>
    <scope>NUCLEOTIDE SEQUENCE [LARGE SCALE GENOMIC DNA]</scope>
    <source>
        <strain evidence="2">cv. Valencia</strain>
    </source>
</reference>
<proteinExistence type="predicted"/>
<dbReference type="Proteomes" id="UP000829398">
    <property type="component" value="Chromosome 7"/>
</dbReference>
<keyword evidence="2" id="KW-1185">Reference proteome</keyword>
<gene>
    <name evidence="1" type="ORF">KPL71_022255</name>
</gene>
<accession>A0ACB8JM32</accession>
<sequence>MLRRSILELSSRRRVPRQIIAQLPSIISARKEYSTASQKNVSPKPGPTGKPPKSESNFSPIIFGATVVVGVGLIAYRNGYLDQYIDKEKEKHSSLDSSKFSKDKNDVKDDDHVAEPVVFSHSDEEPKTSISAVEQAMQSVEPDKDIRQPEALSKTPVEDQPHLQDKAELTPQDQTMAVKEKDAAENSNKSIESREPSTSPPVSSEGSIEVESSESKSSKEKDENVQGTGILSQTSAASEKDEQKAFPQQSIIIEDKSENELSNSAESPASLLDAYHLRDKIDEGIDKATEDFINVMEELNNGYLSKDGKVVLDFLQAIHAAEQRQAELDGRAFAEEKRALKEKYEKELRDSRARELMRTEEAAILEKELKRERAKAAATIKSLQEKMEEKLRMELEQKENEAESKLKNALELAKAELAASIAREKVAQIEKMAEANLHINALCMAFYARSEEARKSYFAHKLALGALALEDALSRGLPIQKEIDTLYTYLDGIEKDSVLDLVLSSLPEETRYHGTETLLQLNQKFDALKGTLRHFSLIPPGGGGILTHSLAHIASWLKVHQVKEADQANDGIESVICRVESYLREGKLAEAADALEEGVRGSQAEEIVFDWVRRARNRAITEQGLTFLQSYATCLSIA</sequence>
<evidence type="ECO:0000313" key="1">
    <source>
        <dbReference type="EMBL" id="KAH9718500.1"/>
    </source>
</evidence>
<protein>
    <submittedName>
        <fullName evidence="1">Micos complex subunit mic60</fullName>
    </submittedName>
</protein>
<organism evidence="1 2">
    <name type="scientific">Citrus sinensis</name>
    <name type="common">Sweet orange</name>
    <name type="synonym">Citrus aurantium var. sinensis</name>
    <dbReference type="NCBI Taxonomy" id="2711"/>
    <lineage>
        <taxon>Eukaryota</taxon>
        <taxon>Viridiplantae</taxon>
        <taxon>Streptophyta</taxon>
        <taxon>Embryophyta</taxon>
        <taxon>Tracheophyta</taxon>
        <taxon>Spermatophyta</taxon>
        <taxon>Magnoliopsida</taxon>
        <taxon>eudicotyledons</taxon>
        <taxon>Gunneridae</taxon>
        <taxon>Pentapetalae</taxon>
        <taxon>rosids</taxon>
        <taxon>malvids</taxon>
        <taxon>Sapindales</taxon>
        <taxon>Rutaceae</taxon>
        <taxon>Aurantioideae</taxon>
        <taxon>Citrus</taxon>
    </lineage>
</organism>
<name>A0ACB8JM32_CITSI</name>
<comment type="caution">
    <text evidence="1">The sequence shown here is derived from an EMBL/GenBank/DDBJ whole genome shotgun (WGS) entry which is preliminary data.</text>
</comment>